<keyword evidence="2" id="KW-1185">Reference proteome</keyword>
<reference evidence="1" key="1">
    <citation type="submission" date="2022-11" db="EMBL/GenBank/DDBJ databases">
        <title>Isolation and characterization of PLA-degrading bacterium Massilia sp. from Antarctic soil.</title>
        <authorList>
            <person name="Sato K."/>
            <person name="Gomez-Fuentes C."/>
            <person name="Ahmad S.A."/>
            <person name="Zulkharnain A."/>
        </authorList>
    </citation>
    <scope>NUCLEOTIDE SEQUENCE</scope>
    <source>
        <strain evidence="1">N-3</strain>
    </source>
</reference>
<evidence type="ECO:0008006" key="3">
    <source>
        <dbReference type="Google" id="ProtNLM"/>
    </source>
</evidence>
<evidence type="ECO:0000313" key="2">
    <source>
        <dbReference type="Proteomes" id="UP001163336"/>
    </source>
</evidence>
<evidence type="ECO:0000313" key="1">
    <source>
        <dbReference type="EMBL" id="BDT57942.1"/>
    </source>
</evidence>
<name>A0ABN6T6R1_9BURK</name>
<organism evidence="1 2">
    <name type="scientific">Massilia varians</name>
    <dbReference type="NCBI Taxonomy" id="457921"/>
    <lineage>
        <taxon>Bacteria</taxon>
        <taxon>Pseudomonadati</taxon>
        <taxon>Pseudomonadota</taxon>
        <taxon>Betaproteobacteria</taxon>
        <taxon>Burkholderiales</taxon>
        <taxon>Oxalobacteraceae</taxon>
        <taxon>Telluria group</taxon>
        <taxon>Massilia</taxon>
    </lineage>
</organism>
<dbReference type="CDD" id="cd14744">
    <property type="entry name" value="PAAR_CT_2"/>
    <property type="match status" value="1"/>
</dbReference>
<dbReference type="InterPro" id="IPR008727">
    <property type="entry name" value="PAAR_motif"/>
</dbReference>
<protein>
    <recommendedName>
        <fullName evidence="3">PAAR domain-containing protein</fullName>
    </recommendedName>
</protein>
<dbReference type="Pfam" id="PF05488">
    <property type="entry name" value="PAAR_motif"/>
    <property type="match status" value="1"/>
</dbReference>
<gene>
    <name evidence="1" type="ORF">MasN3_14360</name>
</gene>
<dbReference type="RefSeq" id="WP_307730409.1">
    <property type="nucleotide sequence ID" value="NZ_AP026966.1"/>
</dbReference>
<accession>A0ABN6T6R1</accession>
<dbReference type="Gene3D" id="2.60.200.60">
    <property type="match status" value="1"/>
</dbReference>
<dbReference type="Proteomes" id="UP001163336">
    <property type="component" value="Chromosome"/>
</dbReference>
<dbReference type="EMBL" id="AP026966">
    <property type="protein sequence ID" value="BDT57942.1"/>
    <property type="molecule type" value="Genomic_DNA"/>
</dbReference>
<proteinExistence type="predicted"/>
<sequence length="187" mass="20039">MLKRYNITLGATTTAGGKVISACTDNTINGVGAAREGDEVQCPKCNSVGIIEIDGPRLSETDNGRELALSDDLCICKCTPPPRLVAIQDYMFQYVDTDYFAAQTAAMVARLSTNAQAELDNAAKDDGVPIRLLHPETREPFKRRPYTLQLGDKAVSGMTDAEGCTRPISAADRASIVSWHVDGVSGT</sequence>